<reference evidence="5 6" key="1">
    <citation type="submission" date="2016-10" db="EMBL/GenBank/DDBJ databases">
        <authorList>
            <person name="de Groot N.N."/>
        </authorList>
    </citation>
    <scope>NUCLEOTIDE SEQUENCE [LARGE SCALE GENOMIC DNA]</scope>
    <source>
        <strain evidence="5 6">IBRC-M10418</strain>
    </source>
</reference>
<dbReference type="PANTHER" id="PTHR34236:SF1">
    <property type="entry name" value="DIMETHYL SULFOXIDE REDUCTASE TRANSCRIPTIONAL ACTIVATOR"/>
    <property type="match status" value="1"/>
</dbReference>
<gene>
    <name evidence="5" type="ORF">SAMN05192561_10835</name>
</gene>
<name>A0A1H6JDJ8_9EURY</name>
<accession>A0A1H6JDJ8</accession>
<dbReference type="STRING" id="1267564.SAMN05192561_10835"/>
<dbReference type="AlphaFoldDB" id="A0A1H6JDJ8"/>
<feature type="domain" description="Bacterioopsin transcriptional activator GAF and HTH associated" evidence="4">
    <location>
        <begin position="36"/>
        <end position="149"/>
    </location>
</feature>
<protein>
    <recommendedName>
        <fullName evidence="7">HTH DNA binding domain-containing protein</fullName>
    </recommendedName>
</protein>
<dbReference type="InterPro" id="IPR007050">
    <property type="entry name" value="HTH_bacterioopsin"/>
</dbReference>
<dbReference type="RefSeq" id="WP_218143057.1">
    <property type="nucleotide sequence ID" value="NZ_FNWU01000008.1"/>
</dbReference>
<feature type="domain" description="HTH bat-type" evidence="3">
    <location>
        <begin position="157"/>
        <end position="208"/>
    </location>
</feature>
<dbReference type="Pfam" id="PF04967">
    <property type="entry name" value="HTH_10"/>
    <property type="match status" value="1"/>
</dbReference>
<dbReference type="Proteomes" id="UP000199215">
    <property type="component" value="Unassembled WGS sequence"/>
</dbReference>
<evidence type="ECO:0000259" key="4">
    <source>
        <dbReference type="Pfam" id="PF15915"/>
    </source>
</evidence>
<sequence>MIVSTSVYVAHSDLALAPTIRALPDAEIGVVSDTGTDPVNDGHFFWVEAADFEAFEEALAADHTVASFTPVTEADPRRTYRIEYTDAATLITPPVSAAGGLVLESRSHRDGWKLRLELQDHETMEDLSAFADRNGIRFTVLELRQTEDAAEESGFGLTEPQIEALVNAYRNGYYDDPREITLEGLSELLEISRTAVSGRIRRGSARLIEDVLIDEESIDEE</sequence>
<evidence type="ECO:0000256" key="1">
    <source>
        <dbReference type="ARBA" id="ARBA00023015"/>
    </source>
</evidence>
<evidence type="ECO:0000313" key="6">
    <source>
        <dbReference type="Proteomes" id="UP000199215"/>
    </source>
</evidence>
<organism evidence="5 6">
    <name type="scientific">Halopenitus malekzadehii</name>
    <dbReference type="NCBI Taxonomy" id="1267564"/>
    <lineage>
        <taxon>Archaea</taxon>
        <taxon>Methanobacteriati</taxon>
        <taxon>Methanobacteriota</taxon>
        <taxon>Stenosarchaea group</taxon>
        <taxon>Halobacteria</taxon>
        <taxon>Halobacteriales</taxon>
        <taxon>Haloferacaceae</taxon>
        <taxon>Halopenitus</taxon>
    </lineage>
</organism>
<dbReference type="PANTHER" id="PTHR34236">
    <property type="entry name" value="DIMETHYL SULFOXIDE REDUCTASE TRANSCRIPTIONAL ACTIVATOR"/>
    <property type="match status" value="1"/>
</dbReference>
<evidence type="ECO:0008006" key="7">
    <source>
        <dbReference type="Google" id="ProtNLM"/>
    </source>
</evidence>
<evidence type="ECO:0000313" key="5">
    <source>
        <dbReference type="EMBL" id="SEH57077.1"/>
    </source>
</evidence>
<dbReference type="EMBL" id="FNWU01000008">
    <property type="protein sequence ID" value="SEH57077.1"/>
    <property type="molecule type" value="Genomic_DNA"/>
</dbReference>
<dbReference type="InterPro" id="IPR031803">
    <property type="entry name" value="BAT_GAF/HTH-assoc"/>
</dbReference>
<evidence type="ECO:0000256" key="2">
    <source>
        <dbReference type="ARBA" id="ARBA00023163"/>
    </source>
</evidence>
<proteinExistence type="predicted"/>
<dbReference type="Pfam" id="PF15915">
    <property type="entry name" value="BAT"/>
    <property type="match status" value="1"/>
</dbReference>
<keyword evidence="2" id="KW-0804">Transcription</keyword>
<keyword evidence="6" id="KW-1185">Reference proteome</keyword>
<dbReference type="OrthoDB" id="202021at2157"/>
<evidence type="ECO:0000259" key="3">
    <source>
        <dbReference type="Pfam" id="PF04967"/>
    </source>
</evidence>
<keyword evidence="1" id="KW-0805">Transcription regulation</keyword>